<dbReference type="Proteomes" id="UP000685013">
    <property type="component" value="Chromosome 20"/>
</dbReference>
<proteinExistence type="predicted"/>
<gene>
    <name evidence="1" type="ORF">SDJN03_30203</name>
</gene>
<evidence type="ECO:0000313" key="2">
    <source>
        <dbReference type="Proteomes" id="UP000685013"/>
    </source>
</evidence>
<keyword evidence="2" id="KW-1185">Reference proteome</keyword>
<accession>A0AAV6LWP7</accession>
<organism evidence="1 2">
    <name type="scientific">Cucurbita argyrosperma subsp. sororia</name>
    <dbReference type="NCBI Taxonomy" id="37648"/>
    <lineage>
        <taxon>Eukaryota</taxon>
        <taxon>Viridiplantae</taxon>
        <taxon>Streptophyta</taxon>
        <taxon>Embryophyta</taxon>
        <taxon>Tracheophyta</taxon>
        <taxon>Spermatophyta</taxon>
        <taxon>Magnoliopsida</taxon>
        <taxon>eudicotyledons</taxon>
        <taxon>Gunneridae</taxon>
        <taxon>Pentapetalae</taxon>
        <taxon>rosids</taxon>
        <taxon>fabids</taxon>
        <taxon>Cucurbitales</taxon>
        <taxon>Cucurbitaceae</taxon>
        <taxon>Cucurbiteae</taxon>
        <taxon>Cucurbita</taxon>
    </lineage>
</organism>
<dbReference type="AlphaFoldDB" id="A0AAV6LWP7"/>
<dbReference type="EMBL" id="JAGKQH010000020">
    <property type="protein sequence ID" value="KAG6571288.1"/>
    <property type="molecule type" value="Genomic_DNA"/>
</dbReference>
<sequence length="59" mass="6726">ANVGNEKDFQVALQRLCGKDADISDEAAEIIVFVSLFSLRIWPLVEQSWKPFLMLVFRA</sequence>
<name>A0AAV6LWP7_9ROSI</name>
<protein>
    <submittedName>
        <fullName evidence="1">Uncharacterized protein</fullName>
    </submittedName>
</protein>
<comment type="caution">
    <text evidence="1">The sequence shown here is derived from an EMBL/GenBank/DDBJ whole genome shotgun (WGS) entry which is preliminary data.</text>
</comment>
<feature type="non-terminal residue" evidence="1">
    <location>
        <position position="1"/>
    </location>
</feature>
<evidence type="ECO:0000313" key="1">
    <source>
        <dbReference type="EMBL" id="KAG6571288.1"/>
    </source>
</evidence>
<reference evidence="1 2" key="1">
    <citation type="journal article" date="2021" name="Hortic Res">
        <title>The domestication of Cucurbita argyrosperma as revealed by the genome of its wild relative.</title>
        <authorList>
            <person name="Barrera-Redondo J."/>
            <person name="Sanchez-de la Vega G."/>
            <person name="Aguirre-Liguori J.A."/>
            <person name="Castellanos-Morales G."/>
            <person name="Gutierrez-Guerrero Y.T."/>
            <person name="Aguirre-Dugua X."/>
            <person name="Aguirre-Planter E."/>
            <person name="Tenaillon M.I."/>
            <person name="Lira-Saade R."/>
            <person name="Eguiarte L.E."/>
        </authorList>
    </citation>
    <scope>NUCLEOTIDE SEQUENCE [LARGE SCALE GENOMIC DNA]</scope>
    <source>
        <strain evidence="1">JBR-2021</strain>
    </source>
</reference>